<evidence type="ECO:0000259" key="2">
    <source>
        <dbReference type="Pfam" id="PF20234"/>
    </source>
</evidence>
<sequence length="115" mass="13131">MYVGDTTREEYEEYVTDCSYYGFDVDYDKGENYYRAYNEDGYYLSLSYEGNNIMLIRIDEPQKGAEAAAGTENVTEETAKQEVEETVAESRTEEIATESETEEQQPAMDSDTSTV</sequence>
<feature type="domain" description="DUF6591" evidence="2">
    <location>
        <begin position="2"/>
        <end position="110"/>
    </location>
</feature>
<dbReference type="Pfam" id="PF20234">
    <property type="entry name" value="DUF6591"/>
    <property type="match status" value="1"/>
</dbReference>
<dbReference type="AlphaFoldDB" id="A0A7G9FWS1"/>
<organism evidence="3 4">
    <name type="scientific">Simiaoa sunii</name>
    <dbReference type="NCBI Taxonomy" id="2763672"/>
    <lineage>
        <taxon>Bacteria</taxon>
        <taxon>Bacillati</taxon>
        <taxon>Bacillota</taxon>
        <taxon>Clostridia</taxon>
        <taxon>Lachnospirales</taxon>
        <taxon>Lachnospiraceae</taxon>
        <taxon>Simiaoa</taxon>
    </lineage>
</organism>
<protein>
    <recommendedName>
        <fullName evidence="2">DUF6591 domain-containing protein</fullName>
    </recommendedName>
</protein>
<reference evidence="3 4" key="1">
    <citation type="submission" date="2020-08" db="EMBL/GenBank/DDBJ databases">
        <authorList>
            <person name="Liu C."/>
            <person name="Sun Q."/>
        </authorList>
    </citation>
    <scope>NUCLEOTIDE SEQUENCE [LARGE SCALE GENOMIC DNA]</scope>
    <source>
        <strain evidence="3 4">NSJ-8</strain>
    </source>
</reference>
<evidence type="ECO:0000313" key="3">
    <source>
        <dbReference type="EMBL" id="QNM03003.1"/>
    </source>
</evidence>
<evidence type="ECO:0000256" key="1">
    <source>
        <dbReference type="SAM" id="MobiDB-lite"/>
    </source>
</evidence>
<accession>A0A7G9FWS1</accession>
<proteinExistence type="predicted"/>
<feature type="compositionally biased region" description="Basic and acidic residues" evidence="1">
    <location>
        <begin position="77"/>
        <end position="94"/>
    </location>
</feature>
<dbReference type="KEGG" id="ssun:H9Q77_02225"/>
<dbReference type="InterPro" id="IPR046526">
    <property type="entry name" value="DUF6591"/>
</dbReference>
<dbReference type="Proteomes" id="UP000515981">
    <property type="component" value="Chromosome"/>
</dbReference>
<dbReference type="EMBL" id="CP060633">
    <property type="protein sequence ID" value="QNM03003.1"/>
    <property type="molecule type" value="Genomic_DNA"/>
</dbReference>
<feature type="region of interest" description="Disordered" evidence="1">
    <location>
        <begin position="66"/>
        <end position="115"/>
    </location>
</feature>
<gene>
    <name evidence="3" type="ORF">H9Q77_02225</name>
</gene>
<keyword evidence="4" id="KW-1185">Reference proteome</keyword>
<name>A0A7G9FWS1_9FIRM</name>
<evidence type="ECO:0000313" key="4">
    <source>
        <dbReference type="Proteomes" id="UP000515981"/>
    </source>
</evidence>